<keyword evidence="1" id="KW-0479">Metal-binding</keyword>
<sequence length="120" mass="14067">MHMITCRQPSKYKCPDCMFETPTRVGLERHAKYCNPRRNLAEKSNVAKMAAVYSCTNKNCGKTYTNHYELNRHVKFVCGKPPRFKCPYCEYVSKWSADIKKHLKNLHTGQMVYVVKLLMK</sequence>
<dbReference type="Pfam" id="PF13909">
    <property type="entry name" value="zf-H2C2_5"/>
    <property type="match status" value="1"/>
</dbReference>
<keyword evidence="1" id="KW-0863">Zinc-finger</keyword>
<evidence type="ECO:0000259" key="2">
    <source>
        <dbReference type="PROSITE" id="PS50157"/>
    </source>
</evidence>
<comment type="caution">
    <text evidence="3">The sequence shown here is derived from an EMBL/GenBank/DDBJ whole genome shotgun (WGS) entry which is preliminary data.</text>
</comment>
<feature type="domain" description="C2H2-type" evidence="2">
    <location>
        <begin position="53"/>
        <end position="82"/>
    </location>
</feature>
<dbReference type="PROSITE" id="PS50157">
    <property type="entry name" value="ZINC_FINGER_C2H2_2"/>
    <property type="match status" value="2"/>
</dbReference>
<evidence type="ECO:0000313" key="3">
    <source>
        <dbReference type="EMBL" id="KAH0553723.1"/>
    </source>
</evidence>
<evidence type="ECO:0000313" key="4">
    <source>
        <dbReference type="Proteomes" id="UP000826195"/>
    </source>
</evidence>
<feature type="domain" description="C2H2-type" evidence="2">
    <location>
        <begin position="84"/>
        <end position="112"/>
    </location>
</feature>
<evidence type="ECO:0000256" key="1">
    <source>
        <dbReference type="PROSITE-ProRule" id="PRU00042"/>
    </source>
</evidence>
<dbReference type="Gene3D" id="3.30.160.60">
    <property type="entry name" value="Classic Zinc Finger"/>
    <property type="match status" value="1"/>
</dbReference>
<gene>
    <name evidence="3" type="ORF">KQX54_003734</name>
</gene>
<proteinExistence type="predicted"/>
<name>A0AAV7IJC9_COTGL</name>
<organism evidence="3 4">
    <name type="scientific">Cotesia glomerata</name>
    <name type="common">Lepidopteran parasitic wasp</name>
    <name type="synonym">Apanteles glomeratus</name>
    <dbReference type="NCBI Taxonomy" id="32391"/>
    <lineage>
        <taxon>Eukaryota</taxon>
        <taxon>Metazoa</taxon>
        <taxon>Ecdysozoa</taxon>
        <taxon>Arthropoda</taxon>
        <taxon>Hexapoda</taxon>
        <taxon>Insecta</taxon>
        <taxon>Pterygota</taxon>
        <taxon>Neoptera</taxon>
        <taxon>Endopterygota</taxon>
        <taxon>Hymenoptera</taxon>
        <taxon>Apocrita</taxon>
        <taxon>Ichneumonoidea</taxon>
        <taxon>Braconidae</taxon>
        <taxon>Microgastrinae</taxon>
        <taxon>Cotesia</taxon>
    </lineage>
</organism>
<keyword evidence="1" id="KW-0862">Zinc</keyword>
<reference evidence="3 4" key="1">
    <citation type="journal article" date="2021" name="J. Hered.">
        <title>A chromosome-level genome assembly of the parasitoid wasp, Cotesia glomerata (Hymenoptera: Braconidae).</title>
        <authorList>
            <person name="Pinto B.J."/>
            <person name="Weis J.J."/>
            <person name="Gamble T."/>
            <person name="Ode P.J."/>
            <person name="Paul R."/>
            <person name="Zaspel J.M."/>
        </authorList>
    </citation>
    <scope>NUCLEOTIDE SEQUENCE [LARGE SCALE GENOMIC DNA]</scope>
    <source>
        <strain evidence="3">CgM1</strain>
    </source>
</reference>
<dbReference type="EMBL" id="JAHXZJ010001119">
    <property type="protein sequence ID" value="KAH0553723.1"/>
    <property type="molecule type" value="Genomic_DNA"/>
</dbReference>
<dbReference type="InterPro" id="IPR013087">
    <property type="entry name" value="Znf_C2H2_type"/>
</dbReference>
<protein>
    <recommendedName>
        <fullName evidence="2">C2H2-type domain-containing protein</fullName>
    </recommendedName>
</protein>
<dbReference type="SMART" id="SM00355">
    <property type="entry name" value="ZnF_C2H2"/>
    <property type="match status" value="3"/>
</dbReference>
<dbReference type="Proteomes" id="UP000826195">
    <property type="component" value="Unassembled WGS sequence"/>
</dbReference>
<accession>A0AAV7IJC9</accession>
<dbReference type="GO" id="GO:0008270">
    <property type="term" value="F:zinc ion binding"/>
    <property type="evidence" value="ECO:0007669"/>
    <property type="project" value="UniProtKB-KW"/>
</dbReference>
<dbReference type="AlphaFoldDB" id="A0AAV7IJC9"/>
<dbReference type="Pfam" id="PF00096">
    <property type="entry name" value="zf-C2H2"/>
    <property type="match status" value="1"/>
</dbReference>
<keyword evidence="4" id="KW-1185">Reference proteome</keyword>